<dbReference type="Proteomes" id="UP000601768">
    <property type="component" value="Unassembled WGS sequence"/>
</dbReference>
<dbReference type="RefSeq" id="WP_186505694.1">
    <property type="nucleotide sequence ID" value="NZ_JACNEP010000003.1"/>
</dbReference>
<dbReference type="AlphaFoldDB" id="A0A8J6M173"/>
<feature type="signal peptide" evidence="1">
    <location>
        <begin position="1"/>
        <end position="24"/>
    </location>
</feature>
<dbReference type="Pfam" id="PF11736">
    <property type="entry name" value="DUF3299"/>
    <property type="match status" value="1"/>
</dbReference>
<evidence type="ECO:0000313" key="3">
    <source>
        <dbReference type="Proteomes" id="UP000601768"/>
    </source>
</evidence>
<reference evidence="2" key="2">
    <citation type="submission" date="2020-08" db="EMBL/GenBank/DDBJ databases">
        <authorList>
            <person name="Lai Q."/>
        </authorList>
    </citation>
    <scope>NUCLEOTIDE SEQUENCE</scope>
    <source>
        <strain evidence="2">S27-2</strain>
    </source>
</reference>
<dbReference type="EMBL" id="JACNEP010000003">
    <property type="protein sequence ID" value="MBC3765217.1"/>
    <property type="molecule type" value="Genomic_DNA"/>
</dbReference>
<evidence type="ECO:0000256" key="1">
    <source>
        <dbReference type="SAM" id="SignalP"/>
    </source>
</evidence>
<organism evidence="2 3">
    <name type="scientific">Neptunicella marina</name>
    <dbReference type="NCBI Taxonomy" id="2125989"/>
    <lineage>
        <taxon>Bacteria</taxon>
        <taxon>Pseudomonadati</taxon>
        <taxon>Pseudomonadota</taxon>
        <taxon>Gammaproteobacteria</taxon>
        <taxon>Alteromonadales</taxon>
        <taxon>Alteromonadaceae</taxon>
        <taxon>Neptunicella</taxon>
    </lineage>
</organism>
<evidence type="ECO:0000313" key="2">
    <source>
        <dbReference type="EMBL" id="MBC3765217.1"/>
    </source>
</evidence>
<gene>
    <name evidence="2" type="ORF">H8B19_04975</name>
</gene>
<dbReference type="InterPro" id="IPR021727">
    <property type="entry name" value="DUF3299"/>
</dbReference>
<keyword evidence="3" id="KW-1185">Reference proteome</keyword>
<feature type="chain" id="PRO_5035165890" evidence="1">
    <location>
        <begin position="25"/>
        <end position="188"/>
    </location>
</feature>
<keyword evidence="1" id="KW-0732">Signal</keyword>
<comment type="caution">
    <text evidence="2">The sequence shown here is derived from an EMBL/GenBank/DDBJ whole genome shotgun (WGS) entry which is preliminary data.</text>
</comment>
<name>A0A8J6M173_9ALTE</name>
<accession>A0A8J6M173</accession>
<proteinExistence type="predicted"/>
<sequence>MKIHPSLKCALFTFFIFPAFILNASDFKEIEWVELMPNDDLAALLDRPKYLDQVADGSADDSVDNFKNQDFNDEKTQRYQQALRSMRVIESFNHQAIRIPGFIVPLQQNEDKKVTEFFIVPYFGACIHLPPPPPNQMIYAKSKQGVELEDLNQPFWFEGTVNIEAQKHSLGTSAYTMALANVMPYEDE</sequence>
<dbReference type="Gene3D" id="2.40.50.870">
    <property type="entry name" value="Protein of unknown function (DUF3299)"/>
    <property type="match status" value="1"/>
</dbReference>
<protein>
    <submittedName>
        <fullName evidence="2">DUF3299 domain-containing protein</fullName>
    </submittedName>
</protein>
<reference evidence="2" key="1">
    <citation type="journal article" date="2018" name="Int. J. Syst. Evol. Microbiol.">
        <title>Neptunicella marina gen. nov., sp. nov., isolated from surface seawater.</title>
        <authorList>
            <person name="Liu X."/>
            <person name="Lai Q."/>
            <person name="Du Y."/>
            <person name="Zhang X."/>
            <person name="Liu Z."/>
            <person name="Sun F."/>
            <person name="Shao Z."/>
        </authorList>
    </citation>
    <scope>NUCLEOTIDE SEQUENCE</scope>
    <source>
        <strain evidence="2">S27-2</strain>
    </source>
</reference>